<evidence type="ECO:0000313" key="1">
    <source>
        <dbReference type="EMBL" id="KAJ8707148.1"/>
    </source>
</evidence>
<dbReference type="EMBL" id="CM056805">
    <property type="protein sequence ID" value="KAJ8707148.1"/>
    <property type="molecule type" value="Genomic_DNA"/>
</dbReference>
<organism evidence="1 2">
    <name type="scientific">Mythimna loreyi</name>
    <dbReference type="NCBI Taxonomy" id="667449"/>
    <lineage>
        <taxon>Eukaryota</taxon>
        <taxon>Metazoa</taxon>
        <taxon>Ecdysozoa</taxon>
        <taxon>Arthropoda</taxon>
        <taxon>Hexapoda</taxon>
        <taxon>Insecta</taxon>
        <taxon>Pterygota</taxon>
        <taxon>Neoptera</taxon>
        <taxon>Endopterygota</taxon>
        <taxon>Lepidoptera</taxon>
        <taxon>Glossata</taxon>
        <taxon>Ditrysia</taxon>
        <taxon>Noctuoidea</taxon>
        <taxon>Noctuidae</taxon>
        <taxon>Noctuinae</taxon>
        <taxon>Hadenini</taxon>
        <taxon>Mythimna</taxon>
    </lineage>
</organism>
<reference evidence="1" key="1">
    <citation type="submission" date="2023-03" db="EMBL/GenBank/DDBJ databases">
        <title>Chromosome-level genomes of two armyworms, Mythimna separata and Mythimna loreyi, provide insights into the biosynthesis and reception of sex pheromones.</title>
        <authorList>
            <person name="Zhao H."/>
        </authorList>
    </citation>
    <scope>NUCLEOTIDE SEQUENCE</scope>
    <source>
        <strain evidence="1">BeijingLab</strain>
    </source>
</reference>
<comment type="caution">
    <text evidence="1">The sequence shown here is derived from an EMBL/GenBank/DDBJ whole genome shotgun (WGS) entry which is preliminary data.</text>
</comment>
<gene>
    <name evidence="1" type="ORF">PYW08_011282</name>
</gene>
<evidence type="ECO:0000313" key="2">
    <source>
        <dbReference type="Proteomes" id="UP001231649"/>
    </source>
</evidence>
<protein>
    <submittedName>
        <fullName evidence="1">Uncharacterized protein</fullName>
    </submittedName>
</protein>
<name>A0ACC2Q3H6_9NEOP</name>
<proteinExistence type="predicted"/>
<dbReference type="Proteomes" id="UP001231649">
    <property type="component" value="Chromosome 29"/>
</dbReference>
<accession>A0ACC2Q3H6</accession>
<sequence>MAEEHACLVRARSDSEGSSKHSFGTMTYTEDRLSGTEGGAGEPGNTSHMATSPPDHTGDANESGELLDYNDSSVLEQFHEDALRQAGCGLSQARVTLAVFLAISGASLELSAIPFILPSAEIELCILPHEKNWLVMISLVGGSLGAVGWGALSERLGRRRCLVSCLAVNAVFAAIAAFMPTYGTFMMARFCSSIGSGGIIPTSYTYAGEMWWRARRSHGLAILPAAAAAGSLLAGGLSATMLPQTGATTLIENKEHFSAWHRYLLLCTIPILASLVSLIWTQESPRYLLDVGREVDAMVVYQNIHSSNKFRVCGSAHVGAASAEYRLGELALPGKRRPPALHHVRHSVKMFWQSFFQLFSSTYRSTTLSLGGTLLFTMAIQYYLASYIPATVVKMESDLYEASKRSIGNETYTDVQYNTTMENVVYYNVTFNKCVIRDMLMSHVAFKNCSFTNVALSNIKTSFTTFEGCLFVNSTIIDTDMEVGRELDSWCTFNSTIIRGMRGGCARHADLTSRLGGMTAEQSYVSHAMFLVPFIALMPHSMRPTVAMCGACVLLSPLVYIAQSETALYVVEAVYRVFITLVFFSVGLNVVDTYPHNLRCTAHGLILSVTYMGGALVRGAGDGGAIVSAIVCAALGAAATGSALASNIH</sequence>
<keyword evidence="2" id="KW-1185">Reference proteome</keyword>